<reference evidence="3" key="2">
    <citation type="submission" date="2018-05" db="EMBL/GenBank/DDBJ databases">
        <title>OgluRS3 (Oryza glumaepatula Reference Sequence Version 3).</title>
        <authorList>
            <person name="Zhang J."/>
            <person name="Kudrna D."/>
            <person name="Lee S."/>
            <person name="Talag J."/>
            <person name="Welchert J."/>
            <person name="Wing R.A."/>
        </authorList>
    </citation>
    <scope>NUCLEOTIDE SEQUENCE [LARGE SCALE GENOMIC DNA]</scope>
</reference>
<name>A0A0D9ZF14_9ORYZ</name>
<accession>A0A0D9ZF14</accession>
<evidence type="ECO:0000256" key="1">
    <source>
        <dbReference type="SAM" id="MobiDB-lite"/>
    </source>
</evidence>
<feature type="region of interest" description="Disordered" evidence="1">
    <location>
        <begin position="1"/>
        <end position="23"/>
    </location>
</feature>
<dbReference type="Gramene" id="OGLUM03G38860.1">
    <property type="protein sequence ID" value="OGLUM03G38860.1"/>
    <property type="gene ID" value="OGLUM03G38860"/>
</dbReference>
<dbReference type="PANTHER" id="PTHR46836">
    <property type="entry name" value="AFADIN"/>
    <property type="match status" value="1"/>
</dbReference>
<feature type="compositionally biased region" description="Low complexity" evidence="1">
    <location>
        <begin position="139"/>
        <end position="149"/>
    </location>
</feature>
<keyword evidence="4" id="KW-1185">Reference proteome</keyword>
<reference evidence="3" key="1">
    <citation type="submission" date="2015-04" db="UniProtKB">
        <authorList>
            <consortium name="EnsemblPlants"/>
        </authorList>
    </citation>
    <scope>IDENTIFICATION</scope>
</reference>
<feature type="region of interest" description="Disordered" evidence="1">
    <location>
        <begin position="139"/>
        <end position="190"/>
    </location>
</feature>
<dbReference type="Pfam" id="PF14309">
    <property type="entry name" value="DUF4378"/>
    <property type="match status" value="1"/>
</dbReference>
<sequence>MGGQGAGGGGGRRWTQRPCRTGGGGVVRRTVAALAKEQGATAAAAVPRRAEGTGLSLVGKQRCIRGVSNFRSNTGSTTENDYICSDSRVFNHRNSSGTSTRCSAGEQLKNGMGSCHSQPSVLAELMHFDAAKAKTSFSSSRRSKFSYNRKSLHGSSTTSSYGSPCHPMFNLSKHSTNPKPPPPLKNSAPMSNFSYQLVRSAESPKNAKYSLSEKMSHLLKPPNSSSHQNGNFTVGALKRRHNIAHFGGAINKLMKNEFHKKATPSEGRHWQTLLDNSLIRQNKLYCSEPRNEESTEQSWSSTDSESEKAVCFSSSGSIADLHASVSTDTSDSSDHSMSSSCLSVNDRWKMTFKKVHCALAANLDSMYVTNHKELEQPSPVSVLEIPVEDFSVTKSIKLDLHPESELVRCPSVECTAEVGEIGISDYALGVDGLDASLNGEAIQLVEDIFEEFGDEEEREFSYVLDILIVSGIHGTAEDQLYKVCQSLDCPAGYDVFEKLEKKYMKVAEWSRSDRKLIFDMVNTILSEILAPCLDMHPWVKSARKMAPVWGSEGLLEKILQMLVQRREELGLSKTKPEKKALDRKWPDLSDCIDRVGRDVENMIKVDLLEEMLLDLFS</sequence>
<dbReference type="Proteomes" id="UP000026961">
    <property type="component" value="Chromosome 3"/>
</dbReference>
<feature type="domain" description="DUF4378" evidence="2">
    <location>
        <begin position="459"/>
        <end position="610"/>
    </location>
</feature>
<dbReference type="eggNOG" id="ENOG502SNGC">
    <property type="taxonomic scope" value="Eukaryota"/>
</dbReference>
<dbReference type="InterPro" id="IPR025486">
    <property type="entry name" value="DUF4378"/>
</dbReference>
<dbReference type="AlphaFoldDB" id="A0A0D9ZF14"/>
<dbReference type="HOGENOM" id="CLU_445776_0_0_1"/>
<proteinExistence type="predicted"/>
<dbReference type="STRING" id="40148.A0A0D9ZF14"/>
<evidence type="ECO:0000313" key="3">
    <source>
        <dbReference type="EnsemblPlants" id="OGLUM03G38860.1"/>
    </source>
</evidence>
<protein>
    <recommendedName>
        <fullName evidence="2">DUF4378 domain-containing protein</fullName>
    </recommendedName>
</protein>
<evidence type="ECO:0000259" key="2">
    <source>
        <dbReference type="Pfam" id="PF14309"/>
    </source>
</evidence>
<feature type="compositionally biased region" description="Gly residues" evidence="1">
    <location>
        <begin position="1"/>
        <end position="12"/>
    </location>
</feature>
<evidence type="ECO:0000313" key="4">
    <source>
        <dbReference type="Proteomes" id="UP000026961"/>
    </source>
</evidence>
<dbReference type="PANTHER" id="PTHR46836:SF5">
    <property type="entry name" value="OS03G0819700 PROTEIN"/>
    <property type="match status" value="1"/>
</dbReference>
<dbReference type="EnsemblPlants" id="OGLUM03G38860.1">
    <property type="protein sequence ID" value="OGLUM03G38860.1"/>
    <property type="gene ID" value="OGLUM03G38860"/>
</dbReference>
<organism evidence="3">
    <name type="scientific">Oryza glumipatula</name>
    <dbReference type="NCBI Taxonomy" id="40148"/>
    <lineage>
        <taxon>Eukaryota</taxon>
        <taxon>Viridiplantae</taxon>
        <taxon>Streptophyta</taxon>
        <taxon>Embryophyta</taxon>
        <taxon>Tracheophyta</taxon>
        <taxon>Spermatophyta</taxon>
        <taxon>Magnoliopsida</taxon>
        <taxon>Liliopsida</taxon>
        <taxon>Poales</taxon>
        <taxon>Poaceae</taxon>
        <taxon>BOP clade</taxon>
        <taxon>Oryzoideae</taxon>
        <taxon>Oryzeae</taxon>
        <taxon>Oryzinae</taxon>
        <taxon>Oryza</taxon>
    </lineage>
</organism>
<feature type="compositionally biased region" description="Polar residues" evidence="1">
    <location>
        <begin position="153"/>
        <end position="162"/>
    </location>
</feature>